<dbReference type="AlphaFoldDB" id="A0A835JAT2"/>
<dbReference type="OrthoDB" id="1740711at2759"/>
<accession>A0A835JAT2</accession>
<dbReference type="Proteomes" id="UP000657918">
    <property type="component" value="Chromosome 16"/>
</dbReference>
<sequence>MKLERKFKEYGFGFSPVTNQFKVTRMMISQFAHDAHTGEERYAGRVTEVHNLAIHSSVSVFQARPMGKSVVYEAKGTMPDVSMGVLGGCLCICDASSYHPINVKVRRVETAESSFFGGTKT</sequence>
<gene>
    <name evidence="1" type="ORF">SADUNF_Sadunf16G0180000</name>
</gene>
<reference evidence="1 2" key="1">
    <citation type="submission" date="2020-10" db="EMBL/GenBank/DDBJ databases">
        <title>Plant Genome Project.</title>
        <authorList>
            <person name="Zhang R.-G."/>
        </authorList>
    </citation>
    <scope>NUCLEOTIDE SEQUENCE [LARGE SCALE GENOMIC DNA]</scope>
    <source>
        <strain evidence="1">FAFU-HL-1</strain>
        <tissue evidence="1">Leaf</tissue>
    </source>
</reference>
<dbReference type="EMBL" id="JADGMS010000016">
    <property type="protein sequence ID" value="KAF9665966.1"/>
    <property type="molecule type" value="Genomic_DNA"/>
</dbReference>
<comment type="caution">
    <text evidence="1">The sequence shown here is derived from an EMBL/GenBank/DDBJ whole genome shotgun (WGS) entry which is preliminary data.</text>
</comment>
<protein>
    <submittedName>
        <fullName evidence="1">Uncharacterized protein</fullName>
    </submittedName>
</protein>
<keyword evidence="2" id="KW-1185">Reference proteome</keyword>
<evidence type="ECO:0000313" key="1">
    <source>
        <dbReference type="EMBL" id="KAF9665966.1"/>
    </source>
</evidence>
<evidence type="ECO:0000313" key="2">
    <source>
        <dbReference type="Proteomes" id="UP000657918"/>
    </source>
</evidence>
<name>A0A835JAT2_9ROSI</name>
<proteinExistence type="predicted"/>
<organism evidence="1 2">
    <name type="scientific">Salix dunnii</name>
    <dbReference type="NCBI Taxonomy" id="1413687"/>
    <lineage>
        <taxon>Eukaryota</taxon>
        <taxon>Viridiplantae</taxon>
        <taxon>Streptophyta</taxon>
        <taxon>Embryophyta</taxon>
        <taxon>Tracheophyta</taxon>
        <taxon>Spermatophyta</taxon>
        <taxon>Magnoliopsida</taxon>
        <taxon>eudicotyledons</taxon>
        <taxon>Gunneridae</taxon>
        <taxon>Pentapetalae</taxon>
        <taxon>rosids</taxon>
        <taxon>fabids</taxon>
        <taxon>Malpighiales</taxon>
        <taxon>Salicaceae</taxon>
        <taxon>Saliceae</taxon>
        <taxon>Salix</taxon>
    </lineage>
</organism>